<dbReference type="EMBL" id="AGUE01000060">
    <property type="protein sequence ID" value="EHL01114.1"/>
    <property type="molecule type" value="Genomic_DNA"/>
</dbReference>
<reference evidence="2 3" key="1">
    <citation type="journal article" date="2012" name="Eukaryot. Cell">
        <title>Genome sequence of the fungus Glarea lozoyensis: the first genome sequence of a species from the Helotiaceae family.</title>
        <authorList>
            <person name="Youssar L."/>
            <person name="Gruening B.A."/>
            <person name="Erxleben A."/>
            <person name="Guenther S."/>
            <person name="Huettel W."/>
        </authorList>
    </citation>
    <scope>NUCLEOTIDE SEQUENCE [LARGE SCALE GENOMIC DNA]</scope>
    <source>
        <strain evidence="3">ATCC 74030 / MF5533</strain>
    </source>
</reference>
<dbReference type="OrthoDB" id="10342089at2759"/>
<evidence type="ECO:0000313" key="2">
    <source>
        <dbReference type="EMBL" id="EHL01114.1"/>
    </source>
</evidence>
<dbReference type="Proteomes" id="UP000005446">
    <property type="component" value="Unassembled WGS sequence"/>
</dbReference>
<feature type="compositionally biased region" description="Acidic residues" evidence="1">
    <location>
        <begin position="191"/>
        <end position="202"/>
    </location>
</feature>
<evidence type="ECO:0000313" key="3">
    <source>
        <dbReference type="Proteomes" id="UP000005446"/>
    </source>
</evidence>
<feature type="region of interest" description="Disordered" evidence="1">
    <location>
        <begin position="191"/>
        <end position="221"/>
    </location>
</feature>
<accession>H0EJS3</accession>
<evidence type="ECO:0000256" key="1">
    <source>
        <dbReference type="SAM" id="MobiDB-lite"/>
    </source>
</evidence>
<keyword evidence="3" id="KW-1185">Reference proteome</keyword>
<protein>
    <submittedName>
        <fullName evidence="2">Uncharacterized protein</fullName>
    </submittedName>
</protein>
<feature type="region of interest" description="Disordered" evidence="1">
    <location>
        <begin position="234"/>
        <end position="257"/>
    </location>
</feature>
<proteinExistence type="predicted"/>
<comment type="caution">
    <text evidence="2">The sequence shown here is derived from an EMBL/GenBank/DDBJ whole genome shotgun (WGS) entry which is preliminary data.</text>
</comment>
<feature type="region of interest" description="Disordered" evidence="1">
    <location>
        <begin position="146"/>
        <end position="175"/>
    </location>
</feature>
<name>H0EJS3_GLAL7</name>
<dbReference type="InParanoid" id="H0EJS3"/>
<organism evidence="2 3">
    <name type="scientific">Glarea lozoyensis (strain ATCC 74030 / MF5533)</name>
    <dbReference type="NCBI Taxonomy" id="1104152"/>
    <lineage>
        <taxon>Eukaryota</taxon>
        <taxon>Fungi</taxon>
        <taxon>Dikarya</taxon>
        <taxon>Ascomycota</taxon>
        <taxon>Pezizomycotina</taxon>
        <taxon>Leotiomycetes</taxon>
        <taxon>Helotiales</taxon>
        <taxon>Helotiaceae</taxon>
        <taxon>Glarea</taxon>
    </lineage>
</organism>
<dbReference type="AlphaFoldDB" id="H0EJS3"/>
<feature type="compositionally biased region" description="Acidic residues" evidence="1">
    <location>
        <begin position="155"/>
        <end position="165"/>
    </location>
</feature>
<dbReference type="HOGENOM" id="CLU_087033_0_0_1"/>
<gene>
    <name evidence="2" type="ORF">M7I_2803</name>
</gene>
<sequence length="279" mass="29365">MSLAAVFAISAEPSVIICAWGSDSSALRLGVEDSPSIARGGGGNGNDNVYVKGERAGLKMLNKRIVGCVVKNDIERARIREGDPTGPSLKGEDQASAWMPALSAEAIQAVRNLYAITLEGASLDEDALEDAVETAMKALNPSFITGTKRIGAGSDGEEDEDEELDGSQLSGDVRKSKRIRKLAPVSYREVEDDEAGGYEGDNELFVTDDDKSAESQSEMGDGMEDVIMEGGEGVARETSAVAAGEPEKADEAMAEPDQETITLERISGQAATFEARGGV</sequence>